<dbReference type="GO" id="GO:0000978">
    <property type="term" value="F:RNA polymerase II cis-regulatory region sequence-specific DNA binding"/>
    <property type="evidence" value="ECO:0007669"/>
    <property type="project" value="TreeGrafter"/>
</dbReference>
<keyword evidence="3 6" id="KW-0863">Zinc-finger</keyword>
<dbReference type="Pfam" id="PF00096">
    <property type="entry name" value="zf-C2H2"/>
    <property type="match status" value="1"/>
</dbReference>
<evidence type="ECO:0000256" key="2">
    <source>
        <dbReference type="ARBA" id="ARBA00022737"/>
    </source>
</evidence>
<dbReference type="AlphaFoldDB" id="A0A6A6ZP27"/>
<dbReference type="PROSITE" id="PS50157">
    <property type="entry name" value="ZINC_FINGER_C2H2_2"/>
    <property type="match status" value="2"/>
</dbReference>
<reference evidence="9" key="1">
    <citation type="journal article" date="2020" name="Stud. Mycol.">
        <title>101 Dothideomycetes genomes: a test case for predicting lifestyles and emergence of pathogens.</title>
        <authorList>
            <person name="Haridas S."/>
            <person name="Albert R."/>
            <person name="Binder M."/>
            <person name="Bloem J."/>
            <person name="Labutti K."/>
            <person name="Salamov A."/>
            <person name="Andreopoulos B."/>
            <person name="Baker S."/>
            <person name="Barry K."/>
            <person name="Bills G."/>
            <person name="Bluhm B."/>
            <person name="Cannon C."/>
            <person name="Castanera R."/>
            <person name="Culley D."/>
            <person name="Daum C."/>
            <person name="Ezra D."/>
            <person name="Gonzalez J."/>
            <person name="Henrissat B."/>
            <person name="Kuo A."/>
            <person name="Liang C."/>
            <person name="Lipzen A."/>
            <person name="Lutzoni F."/>
            <person name="Magnuson J."/>
            <person name="Mondo S."/>
            <person name="Nolan M."/>
            <person name="Ohm R."/>
            <person name="Pangilinan J."/>
            <person name="Park H.-J."/>
            <person name="Ramirez L."/>
            <person name="Alfaro M."/>
            <person name="Sun H."/>
            <person name="Tritt A."/>
            <person name="Yoshinaga Y."/>
            <person name="Zwiers L.-H."/>
            <person name="Turgeon B."/>
            <person name="Goodwin S."/>
            <person name="Spatafora J."/>
            <person name="Crous P."/>
            <person name="Grigoriev I."/>
        </authorList>
    </citation>
    <scope>NUCLEOTIDE SEQUENCE</scope>
    <source>
        <strain evidence="9">CBS 113818</strain>
    </source>
</reference>
<keyword evidence="10" id="KW-1185">Reference proteome</keyword>
<accession>A0A6A6ZP27</accession>
<dbReference type="GO" id="GO:0008270">
    <property type="term" value="F:zinc ion binding"/>
    <property type="evidence" value="ECO:0007669"/>
    <property type="project" value="UniProtKB-KW"/>
</dbReference>
<feature type="domain" description="C2H2-type" evidence="8">
    <location>
        <begin position="67"/>
        <end position="95"/>
    </location>
</feature>
<evidence type="ECO:0000256" key="7">
    <source>
        <dbReference type="SAM" id="MobiDB-lite"/>
    </source>
</evidence>
<dbReference type="PANTHER" id="PTHR24393:SF34">
    <property type="entry name" value="PR_SET DOMAIN 13"/>
    <property type="match status" value="1"/>
</dbReference>
<proteinExistence type="predicted"/>
<name>A0A6A6ZP27_9PLEO</name>
<gene>
    <name evidence="9" type="ORF">CC86DRAFT_357994</name>
</gene>
<dbReference type="InterPro" id="IPR013087">
    <property type="entry name" value="Znf_C2H2_type"/>
</dbReference>
<dbReference type="PROSITE" id="PS00028">
    <property type="entry name" value="ZINC_FINGER_C2H2_1"/>
    <property type="match status" value="3"/>
</dbReference>
<organism evidence="9 10">
    <name type="scientific">Ophiobolus disseminans</name>
    <dbReference type="NCBI Taxonomy" id="1469910"/>
    <lineage>
        <taxon>Eukaryota</taxon>
        <taxon>Fungi</taxon>
        <taxon>Dikarya</taxon>
        <taxon>Ascomycota</taxon>
        <taxon>Pezizomycotina</taxon>
        <taxon>Dothideomycetes</taxon>
        <taxon>Pleosporomycetidae</taxon>
        <taxon>Pleosporales</taxon>
        <taxon>Pleosporineae</taxon>
        <taxon>Phaeosphaeriaceae</taxon>
        <taxon>Ophiobolus</taxon>
    </lineage>
</organism>
<keyword evidence="5" id="KW-0539">Nucleus</keyword>
<dbReference type="SUPFAM" id="SSF57667">
    <property type="entry name" value="beta-beta-alpha zinc fingers"/>
    <property type="match status" value="1"/>
</dbReference>
<feature type="region of interest" description="Disordered" evidence="7">
    <location>
        <begin position="267"/>
        <end position="295"/>
    </location>
</feature>
<evidence type="ECO:0000256" key="5">
    <source>
        <dbReference type="ARBA" id="ARBA00023242"/>
    </source>
</evidence>
<sequence length="501" mass="56703">MPAPLEQLQRIKCSYRDCYESFDTEEAMHRHKKYSDRHEYCSKCRVDCEDLDEYVLHKITRPKEHYKACRVCGEEFKSEPGLKLHMEKNHQVNQRLTCIGCRKAFHSPHLFIEHLEFGHCDYISASQFQGHIVHKHLITELLKGGDAYARFQQKTSKFEAAVDCEEEGGVNLEDNMFEDGGIEEVKYEAIKPDTPPDTPLSPATMGPYPPLPSQTNSTNDYDTASEIGSTLDGISLGGESAASTVVNSPVTSPVAAPFRAKPFQSQSVGQVSTTQGSTIASSSRQPKVWGSRSGKTASDVLFPSAKTTPIPSEFSIEAHDNRMEVEHGLNIMRSRFWDPMSTDFNPERFYDSVISKYYCPFVCEQNFPTASDLNRHIMNDHRITRMKCPSCLKYFKSASSLMAHCESRGARCQISKADNFNIFLDRLSGGFLSVEEKVRPDHLNNPTVLITNEETGRIERYKPPVAIYLQYSVTTPPDWKEPVRTTKVIGGFPTRQPRNEW</sequence>
<dbReference type="PANTHER" id="PTHR24393">
    <property type="entry name" value="ZINC FINGER PROTEIN"/>
    <property type="match status" value="1"/>
</dbReference>
<keyword evidence="4" id="KW-0862">Zinc</keyword>
<protein>
    <recommendedName>
        <fullName evidence="8">C2H2-type domain-containing protein</fullName>
    </recommendedName>
</protein>
<dbReference type="InterPro" id="IPR036236">
    <property type="entry name" value="Znf_C2H2_sf"/>
</dbReference>
<feature type="compositionally biased region" description="Low complexity" evidence="7">
    <location>
        <begin position="267"/>
        <end position="278"/>
    </location>
</feature>
<evidence type="ECO:0000313" key="10">
    <source>
        <dbReference type="Proteomes" id="UP000799424"/>
    </source>
</evidence>
<keyword evidence="1" id="KW-0479">Metal-binding</keyword>
<evidence type="ECO:0000256" key="1">
    <source>
        <dbReference type="ARBA" id="ARBA00022723"/>
    </source>
</evidence>
<dbReference type="Proteomes" id="UP000799424">
    <property type="component" value="Unassembled WGS sequence"/>
</dbReference>
<evidence type="ECO:0000256" key="4">
    <source>
        <dbReference type="ARBA" id="ARBA00022833"/>
    </source>
</evidence>
<dbReference type="SMART" id="SM00355">
    <property type="entry name" value="ZnF_C2H2"/>
    <property type="match status" value="6"/>
</dbReference>
<evidence type="ECO:0000256" key="6">
    <source>
        <dbReference type="PROSITE-ProRule" id="PRU00042"/>
    </source>
</evidence>
<keyword evidence="2" id="KW-0677">Repeat</keyword>
<feature type="domain" description="C2H2-type" evidence="8">
    <location>
        <begin position="357"/>
        <end position="386"/>
    </location>
</feature>
<evidence type="ECO:0000259" key="8">
    <source>
        <dbReference type="PROSITE" id="PS50157"/>
    </source>
</evidence>
<dbReference type="EMBL" id="MU006235">
    <property type="protein sequence ID" value="KAF2822027.1"/>
    <property type="molecule type" value="Genomic_DNA"/>
</dbReference>
<dbReference type="GO" id="GO:0005634">
    <property type="term" value="C:nucleus"/>
    <property type="evidence" value="ECO:0007669"/>
    <property type="project" value="TreeGrafter"/>
</dbReference>
<evidence type="ECO:0000313" key="9">
    <source>
        <dbReference type="EMBL" id="KAF2822027.1"/>
    </source>
</evidence>
<dbReference type="OrthoDB" id="8117402at2759"/>
<evidence type="ECO:0000256" key="3">
    <source>
        <dbReference type="ARBA" id="ARBA00022771"/>
    </source>
</evidence>
<dbReference type="GO" id="GO:0001228">
    <property type="term" value="F:DNA-binding transcription activator activity, RNA polymerase II-specific"/>
    <property type="evidence" value="ECO:0007669"/>
    <property type="project" value="TreeGrafter"/>
</dbReference>
<dbReference type="Gene3D" id="3.30.160.60">
    <property type="entry name" value="Classic Zinc Finger"/>
    <property type="match status" value="2"/>
</dbReference>